<proteinExistence type="predicted"/>
<evidence type="ECO:0000259" key="1">
    <source>
        <dbReference type="PROSITE" id="PS51379"/>
    </source>
</evidence>
<reference evidence="2 3" key="1">
    <citation type="submission" date="2023-09" db="EMBL/GenBank/DDBJ databases">
        <title>Complete-Gapless Cercospora beticola genome.</title>
        <authorList>
            <person name="Wyatt N.A."/>
            <person name="Spanner R.E."/>
            <person name="Bolton M.D."/>
        </authorList>
    </citation>
    <scope>NUCLEOTIDE SEQUENCE [LARGE SCALE GENOMIC DNA]</scope>
    <source>
        <strain evidence="2">Cb09-40</strain>
    </source>
</reference>
<keyword evidence="3" id="KW-1185">Reference proteome</keyword>
<dbReference type="Proteomes" id="UP001302367">
    <property type="component" value="Chromosome 10"/>
</dbReference>
<evidence type="ECO:0000313" key="3">
    <source>
        <dbReference type="Proteomes" id="UP001302367"/>
    </source>
</evidence>
<evidence type="ECO:0000313" key="2">
    <source>
        <dbReference type="EMBL" id="WPB08507.1"/>
    </source>
</evidence>
<feature type="domain" description="4Fe-4S ferredoxin-type" evidence="1">
    <location>
        <begin position="100"/>
        <end position="131"/>
    </location>
</feature>
<protein>
    <recommendedName>
        <fullName evidence="1">4Fe-4S ferredoxin-type domain-containing protein</fullName>
    </recommendedName>
</protein>
<organism evidence="2 3">
    <name type="scientific">Cercospora beticola</name>
    <name type="common">Sugarbeet leaf spot fungus</name>
    <dbReference type="NCBI Taxonomy" id="122368"/>
    <lineage>
        <taxon>Eukaryota</taxon>
        <taxon>Fungi</taxon>
        <taxon>Dikarya</taxon>
        <taxon>Ascomycota</taxon>
        <taxon>Pezizomycotina</taxon>
        <taxon>Dothideomycetes</taxon>
        <taxon>Dothideomycetidae</taxon>
        <taxon>Mycosphaerellales</taxon>
        <taxon>Mycosphaerellaceae</taxon>
        <taxon>Cercospora</taxon>
    </lineage>
</organism>
<dbReference type="GeneID" id="90644940"/>
<dbReference type="RefSeq" id="XP_065459740.1">
    <property type="nucleotide sequence ID" value="XM_065603668.1"/>
</dbReference>
<dbReference type="InterPro" id="IPR017896">
    <property type="entry name" value="4Fe4S_Fe-S-bd"/>
</dbReference>
<dbReference type="EMBL" id="CP134193">
    <property type="protein sequence ID" value="WPB08507.1"/>
    <property type="molecule type" value="Genomic_DNA"/>
</dbReference>
<dbReference type="PROSITE" id="PS51379">
    <property type="entry name" value="4FE4S_FER_2"/>
    <property type="match status" value="1"/>
</dbReference>
<sequence length="205" mass="23229">MYHQQCPTSIVPEVWRRAFAALLDDENVVSLSEAPSSPQCILKTLIQAIKVPVEGEEDPFHSPPNLERALHHDKLARCLTLLQQETCLIQELYEATYAAAQAKSNELQRCIKWAEECISTCPAGALSQQRETFSNLERQLVINRAELSSIARFSRFVAMLEEDAHRYKFYALKHHKIALAIAEDAKKRLLLDYQVAQHIAEAMAA</sequence>
<gene>
    <name evidence="2" type="ORF">RHO25_013173</name>
</gene>
<accession>A0ABZ0PA40</accession>
<name>A0ABZ0PA40_CERBT</name>